<keyword evidence="1" id="KW-0472">Membrane</keyword>
<proteinExistence type="predicted"/>
<evidence type="ECO:0000313" key="3">
    <source>
        <dbReference type="Proteomes" id="UP000595095"/>
    </source>
</evidence>
<protein>
    <submittedName>
        <fullName evidence="2">Uncharacterized protein</fullName>
    </submittedName>
</protein>
<gene>
    <name evidence="2" type="ORF">IT774_08340</name>
</gene>
<keyword evidence="1" id="KW-0812">Transmembrane</keyword>
<dbReference type="EMBL" id="CP064795">
    <property type="protein sequence ID" value="QPG04295.1"/>
    <property type="molecule type" value="Genomic_DNA"/>
</dbReference>
<dbReference type="RefSeq" id="WP_195809391.1">
    <property type="nucleotide sequence ID" value="NZ_CP064795.1"/>
</dbReference>
<keyword evidence="3" id="KW-1185">Reference proteome</keyword>
<keyword evidence="1" id="KW-1133">Transmembrane helix</keyword>
<accession>A0A7S9HBP6</accession>
<evidence type="ECO:0000313" key="2">
    <source>
        <dbReference type="EMBL" id="QPG04295.1"/>
    </source>
</evidence>
<dbReference type="KEGG" id="smaa:IT774_08340"/>
<dbReference type="Proteomes" id="UP000595095">
    <property type="component" value="Chromosome"/>
</dbReference>
<reference evidence="2 3" key="1">
    <citation type="submission" date="2020-11" db="EMBL/GenBank/DDBJ databases">
        <title>Complete genome sequence for Salinimonas sp. strain G2-b.</title>
        <authorList>
            <person name="Park S.-J."/>
        </authorList>
    </citation>
    <scope>NUCLEOTIDE SEQUENCE [LARGE SCALE GENOMIC DNA]</scope>
    <source>
        <strain evidence="2 3">G2-b</strain>
    </source>
</reference>
<name>A0A7S9HBP6_9ALTE</name>
<organism evidence="2 3">
    <name type="scientific">Salinimonas marina</name>
    <dbReference type="NCBI Taxonomy" id="2785918"/>
    <lineage>
        <taxon>Bacteria</taxon>
        <taxon>Pseudomonadati</taxon>
        <taxon>Pseudomonadota</taxon>
        <taxon>Gammaproteobacteria</taxon>
        <taxon>Alteromonadales</taxon>
        <taxon>Alteromonadaceae</taxon>
        <taxon>Alteromonas/Salinimonas group</taxon>
        <taxon>Salinimonas</taxon>
    </lineage>
</organism>
<dbReference type="AlphaFoldDB" id="A0A7S9HBP6"/>
<sequence>MGEVTHYRAALALKTSGPERAALAMILTTPALTTPALIFPALATLARRRLD</sequence>
<evidence type="ECO:0000256" key="1">
    <source>
        <dbReference type="SAM" id="Phobius"/>
    </source>
</evidence>
<feature type="transmembrane region" description="Helical" evidence="1">
    <location>
        <begin position="21"/>
        <end position="46"/>
    </location>
</feature>